<protein>
    <recommendedName>
        <fullName evidence="3">SH3 domain-containing protein</fullName>
    </recommendedName>
</protein>
<dbReference type="AlphaFoldDB" id="A0A8B9L5M0"/>
<dbReference type="PROSITE" id="PS50002">
    <property type="entry name" value="SH3"/>
    <property type="match status" value="1"/>
</dbReference>
<evidence type="ECO:0000259" key="3">
    <source>
        <dbReference type="PROSITE" id="PS50002"/>
    </source>
</evidence>
<evidence type="ECO:0000256" key="2">
    <source>
        <dbReference type="PROSITE-ProRule" id="PRU00192"/>
    </source>
</evidence>
<dbReference type="InterPro" id="IPR001452">
    <property type="entry name" value="SH3_domain"/>
</dbReference>
<reference evidence="4" key="1">
    <citation type="submission" date="2025-08" db="UniProtKB">
        <authorList>
            <consortium name="Ensembl"/>
        </authorList>
    </citation>
    <scope>IDENTIFICATION</scope>
</reference>
<dbReference type="Pfam" id="PF00018">
    <property type="entry name" value="SH3_1"/>
    <property type="match status" value="1"/>
</dbReference>
<dbReference type="Ensembl" id="ENSAMXT00005050435.1">
    <property type="protein sequence ID" value="ENSAMXP00005046428.1"/>
    <property type="gene ID" value="ENSAMXG00005021395.1"/>
</dbReference>
<dbReference type="Proteomes" id="UP000694621">
    <property type="component" value="Unplaced"/>
</dbReference>
<evidence type="ECO:0000313" key="4">
    <source>
        <dbReference type="Ensembl" id="ENSAMXP00005046428.1"/>
    </source>
</evidence>
<accession>A0A8B9L5M0</accession>
<name>A0A8B9L5M0_ASTMX</name>
<dbReference type="SUPFAM" id="SSF50044">
    <property type="entry name" value="SH3-domain"/>
    <property type="match status" value="1"/>
</dbReference>
<evidence type="ECO:0000256" key="1">
    <source>
        <dbReference type="ARBA" id="ARBA00022443"/>
    </source>
</evidence>
<feature type="domain" description="SH3" evidence="3">
    <location>
        <begin position="1"/>
        <end position="58"/>
    </location>
</feature>
<dbReference type="Gene3D" id="2.30.30.40">
    <property type="entry name" value="SH3 Domains"/>
    <property type="match status" value="1"/>
</dbReference>
<evidence type="ECO:0000313" key="5">
    <source>
        <dbReference type="Proteomes" id="UP000694621"/>
    </source>
</evidence>
<dbReference type="PRINTS" id="PR00452">
    <property type="entry name" value="SH3DOMAIN"/>
</dbReference>
<sequence>MYRSLFAFRSGEPNSLRFSPGETFLILERSNQHWWLGSRCSSGETGYIPASYIEKIQVPHTHLLHTHTHHIHTHTHTLLHI</sequence>
<dbReference type="SMART" id="SM00326">
    <property type="entry name" value="SH3"/>
    <property type="match status" value="1"/>
</dbReference>
<keyword evidence="1 2" id="KW-0728">SH3 domain</keyword>
<proteinExistence type="predicted"/>
<dbReference type="InterPro" id="IPR036028">
    <property type="entry name" value="SH3-like_dom_sf"/>
</dbReference>
<organism evidence="4 5">
    <name type="scientific">Astyanax mexicanus</name>
    <name type="common">Blind cave fish</name>
    <name type="synonym">Astyanax fasciatus mexicanus</name>
    <dbReference type="NCBI Taxonomy" id="7994"/>
    <lineage>
        <taxon>Eukaryota</taxon>
        <taxon>Metazoa</taxon>
        <taxon>Chordata</taxon>
        <taxon>Craniata</taxon>
        <taxon>Vertebrata</taxon>
        <taxon>Euteleostomi</taxon>
        <taxon>Actinopterygii</taxon>
        <taxon>Neopterygii</taxon>
        <taxon>Teleostei</taxon>
        <taxon>Ostariophysi</taxon>
        <taxon>Characiformes</taxon>
        <taxon>Characoidei</taxon>
        <taxon>Acestrorhamphidae</taxon>
        <taxon>Acestrorhamphinae</taxon>
        <taxon>Astyanax</taxon>
    </lineage>
</organism>